<name>A0A512D604_9MICO</name>
<evidence type="ECO:0000313" key="1">
    <source>
        <dbReference type="EMBL" id="GEO31899.1"/>
    </source>
</evidence>
<organism evidence="1 2">
    <name type="scientific">Terrabacter aerolatus</name>
    <dbReference type="NCBI Taxonomy" id="422442"/>
    <lineage>
        <taxon>Bacteria</taxon>
        <taxon>Bacillati</taxon>
        <taxon>Actinomycetota</taxon>
        <taxon>Actinomycetes</taxon>
        <taxon>Micrococcales</taxon>
        <taxon>Intrasporangiaceae</taxon>
        <taxon>Terrabacter</taxon>
    </lineage>
</organism>
<accession>A0A512D604</accession>
<dbReference type="Proteomes" id="UP000321534">
    <property type="component" value="Unassembled WGS sequence"/>
</dbReference>
<gene>
    <name evidence="1" type="ORF">TAE01_37090</name>
</gene>
<proteinExistence type="predicted"/>
<protein>
    <submittedName>
        <fullName evidence="1">Uncharacterized protein</fullName>
    </submittedName>
</protein>
<sequence length="110" mass="11541">MSSSNLLDRASAELHCAADQAEARAQGNPLDPWSAMAGTVRLLAAALNPMPVMAPVAARELQGHFTTALGALDELALTDAPRDLPFWRAHIVDLKANAQMLELGAPKAGS</sequence>
<evidence type="ECO:0000313" key="2">
    <source>
        <dbReference type="Proteomes" id="UP000321534"/>
    </source>
</evidence>
<keyword evidence="2" id="KW-1185">Reference proteome</keyword>
<dbReference type="EMBL" id="BJYX01000030">
    <property type="protein sequence ID" value="GEO31899.1"/>
    <property type="molecule type" value="Genomic_DNA"/>
</dbReference>
<comment type="caution">
    <text evidence="1">The sequence shown here is derived from an EMBL/GenBank/DDBJ whole genome shotgun (WGS) entry which is preliminary data.</text>
</comment>
<reference evidence="1 2" key="1">
    <citation type="submission" date="2019-07" db="EMBL/GenBank/DDBJ databases">
        <title>Whole genome shotgun sequence of Terrabacter aerolatus NBRC 106305.</title>
        <authorList>
            <person name="Hosoyama A."/>
            <person name="Uohara A."/>
            <person name="Ohji S."/>
            <person name="Ichikawa N."/>
        </authorList>
    </citation>
    <scope>NUCLEOTIDE SEQUENCE [LARGE SCALE GENOMIC DNA]</scope>
    <source>
        <strain evidence="1 2">NBRC 106305</strain>
    </source>
</reference>
<dbReference type="AlphaFoldDB" id="A0A512D604"/>